<sequence length="77" mass="8009">MGVKLGQPRKTKSGVMGAAFHSSGGGGIMIGCLCIHGFTGSPEEVAPLADYLRERTDWVIETPTLPGHACPSLQITA</sequence>
<dbReference type="Proteomes" id="UP000198378">
    <property type="component" value="Unassembled WGS sequence"/>
</dbReference>
<dbReference type="PROSITE" id="PS51257">
    <property type="entry name" value="PROKAR_LIPOPROTEIN"/>
    <property type="match status" value="1"/>
</dbReference>
<gene>
    <name evidence="1" type="ORF">B9L19_17330</name>
</gene>
<dbReference type="KEGG" id="gtm:GT3921_00285"/>
<proteinExistence type="predicted"/>
<evidence type="ECO:0000313" key="2">
    <source>
        <dbReference type="Proteomes" id="UP000198378"/>
    </source>
</evidence>
<dbReference type="InterPro" id="IPR029058">
    <property type="entry name" value="AB_hydrolase_fold"/>
</dbReference>
<comment type="caution">
    <text evidence="1">The sequence shown here is derived from an EMBL/GenBank/DDBJ whole genome shotgun (WGS) entry which is preliminary data.</text>
</comment>
<accession>A0A226Q5J7</accession>
<keyword evidence="2" id="KW-1185">Reference proteome</keyword>
<organism evidence="1 2">
    <name type="scientific">Geobacillus thermocatenulatus</name>
    <dbReference type="NCBI Taxonomy" id="33938"/>
    <lineage>
        <taxon>Bacteria</taxon>
        <taxon>Bacillati</taxon>
        <taxon>Bacillota</taxon>
        <taxon>Bacilli</taxon>
        <taxon>Bacillales</taxon>
        <taxon>Anoxybacillaceae</taxon>
        <taxon>Geobacillus</taxon>
        <taxon>Geobacillus thermoleovorans group</taxon>
    </lineage>
</organism>
<dbReference type="SUPFAM" id="SSF53474">
    <property type="entry name" value="alpha/beta-Hydrolases"/>
    <property type="match status" value="1"/>
</dbReference>
<evidence type="ECO:0000313" key="1">
    <source>
        <dbReference type="EMBL" id="OXB87168.1"/>
    </source>
</evidence>
<protein>
    <submittedName>
        <fullName evidence="1">Uncharacterized protein</fullName>
    </submittedName>
</protein>
<reference evidence="1 2" key="1">
    <citation type="submission" date="2017-05" db="EMBL/GenBank/DDBJ databases">
        <title>The genome sequence of Geobacillus thermocatenulatus DSM 730.</title>
        <authorList>
            <person name="Ramaloko W.T."/>
            <person name="Koen N."/>
            <person name="Polliack S."/>
            <person name="Aliyu H."/>
            <person name="Lebre P."/>
            <person name="Mohr T."/>
            <person name="Oswald F."/>
            <person name="Zwick M."/>
            <person name="Neumann A."/>
            <person name="Syldatk C."/>
            <person name="Cowan D."/>
            <person name="De Maayer P."/>
        </authorList>
    </citation>
    <scope>NUCLEOTIDE SEQUENCE [LARGE SCALE GENOMIC DNA]</scope>
    <source>
        <strain evidence="1 2">BGSC 93A1</strain>
    </source>
</reference>
<name>A0A226Q5J7_9BACL</name>
<dbReference type="EMBL" id="NEWK01000002">
    <property type="protein sequence ID" value="OXB87168.1"/>
    <property type="molecule type" value="Genomic_DNA"/>
</dbReference>
<dbReference type="AlphaFoldDB" id="A0A226Q5J7"/>